<dbReference type="GO" id="GO:0016020">
    <property type="term" value="C:membrane"/>
    <property type="evidence" value="ECO:0007669"/>
    <property type="project" value="UniProtKB-SubCell"/>
</dbReference>
<dbReference type="Gene3D" id="2.40.50.100">
    <property type="match status" value="1"/>
</dbReference>
<comment type="subcellular location">
    <subcellularLocation>
        <location evidence="1">Membrane</location>
        <topology evidence="1">Single-pass membrane protein</topology>
    </subcellularLocation>
</comment>
<keyword evidence="8" id="KW-1185">Reference proteome</keyword>
<evidence type="ECO:0000313" key="8">
    <source>
        <dbReference type="Proteomes" id="UP000184513"/>
    </source>
</evidence>
<accession>A0A1M7PMR3</accession>
<dbReference type="OrthoDB" id="7057889at2"/>
<dbReference type="PANTHER" id="PTHR30386">
    <property type="entry name" value="MEMBRANE FUSION SUBUNIT OF EMRAB-TOLC MULTIDRUG EFFLUX PUMP"/>
    <property type="match status" value="1"/>
</dbReference>
<evidence type="ECO:0000256" key="1">
    <source>
        <dbReference type="ARBA" id="ARBA00004167"/>
    </source>
</evidence>
<evidence type="ECO:0000256" key="5">
    <source>
        <dbReference type="SAM" id="Coils"/>
    </source>
</evidence>
<feature type="coiled-coil region" evidence="5">
    <location>
        <begin position="174"/>
        <end position="201"/>
    </location>
</feature>
<proteinExistence type="predicted"/>
<dbReference type="PANTHER" id="PTHR30386:SF26">
    <property type="entry name" value="TRANSPORT PROTEIN COMB"/>
    <property type="match status" value="1"/>
</dbReference>
<dbReference type="RefSeq" id="WP_073095477.1">
    <property type="nucleotide sequence ID" value="NZ_FRCY01000009.1"/>
</dbReference>
<dbReference type="PRINTS" id="PR01490">
    <property type="entry name" value="RTXTOXIND"/>
</dbReference>
<dbReference type="Proteomes" id="UP000184513">
    <property type="component" value="Unassembled WGS sequence"/>
</dbReference>
<keyword evidence="2 6" id="KW-0812">Transmembrane</keyword>
<keyword evidence="5" id="KW-0175">Coiled coil</keyword>
<evidence type="ECO:0000256" key="6">
    <source>
        <dbReference type="SAM" id="Phobius"/>
    </source>
</evidence>
<sequence length="432" mass="49098">MPDQPTNNLHLRSEEVQEIITRPPAWLIRWGITLVFVMTCLIITLSFLIRYPDFVQAKVLVTTREPTERVLARTSGQIEKLFVENGELVSSGQPLAGIKSTANLEDILILKAQMEKAVFGKENGYAFAMDSLTSLVLGEVEPAFLEFERNYMEYRLLLELQPFIGQLDGSRTALVEINNRIERQIAQKELLERRMELVQLDYDRNKALHEDGVIADKDFEAREMEYLQIQEQVNSMAIAISQMQEALTVGNQTLRITEINKKEEETRALKSLIQSYHGLQRALRDWEYTYLMKSSTGGLVSFQKIWSANQQVNAGEPVFTVLPENKEELVGAMKIPAQNAGKVAMGLKVLIKLDNFPFQQYGALTGRVTRVAVSPDDEFNYLVYASLPEGTQTSFNTRIPFTQELLGNAEIITRDLSVAERLFFKFKSIMAN</sequence>
<dbReference type="InterPro" id="IPR050739">
    <property type="entry name" value="MFP"/>
</dbReference>
<evidence type="ECO:0000256" key="4">
    <source>
        <dbReference type="ARBA" id="ARBA00023136"/>
    </source>
</evidence>
<dbReference type="EMBL" id="FRCY01000009">
    <property type="protein sequence ID" value="SHN18533.1"/>
    <property type="molecule type" value="Genomic_DNA"/>
</dbReference>
<name>A0A1M7PMR3_9BACT</name>
<gene>
    <name evidence="7" type="ORF">SAMN04488057_109173</name>
</gene>
<evidence type="ECO:0000256" key="2">
    <source>
        <dbReference type="ARBA" id="ARBA00022692"/>
    </source>
</evidence>
<feature type="transmembrane region" description="Helical" evidence="6">
    <location>
        <begin position="27"/>
        <end position="49"/>
    </location>
</feature>
<evidence type="ECO:0000313" key="7">
    <source>
        <dbReference type="EMBL" id="SHN18533.1"/>
    </source>
</evidence>
<dbReference type="STRING" id="388280.SAMN04488057_109173"/>
<organism evidence="7 8">
    <name type="scientific">Cyclobacterium lianum</name>
    <dbReference type="NCBI Taxonomy" id="388280"/>
    <lineage>
        <taxon>Bacteria</taxon>
        <taxon>Pseudomonadati</taxon>
        <taxon>Bacteroidota</taxon>
        <taxon>Cytophagia</taxon>
        <taxon>Cytophagales</taxon>
        <taxon>Cyclobacteriaceae</taxon>
        <taxon>Cyclobacterium</taxon>
    </lineage>
</organism>
<keyword evidence="4 6" id="KW-0472">Membrane</keyword>
<protein>
    <submittedName>
        <fullName evidence="7">Multidrug resistance efflux pump</fullName>
    </submittedName>
</protein>
<evidence type="ECO:0000256" key="3">
    <source>
        <dbReference type="ARBA" id="ARBA00022989"/>
    </source>
</evidence>
<reference evidence="7 8" key="1">
    <citation type="submission" date="2016-11" db="EMBL/GenBank/DDBJ databases">
        <authorList>
            <person name="Jaros S."/>
            <person name="Januszkiewicz K."/>
            <person name="Wedrychowicz H."/>
        </authorList>
    </citation>
    <scope>NUCLEOTIDE SEQUENCE [LARGE SCALE GENOMIC DNA]</scope>
    <source>
        <strain evidence="7 8">CGMCC 1.6102</strain>
    </source>
</reference>
<dbReference type="AlphaFoldDB" id="A0A1M7PMR3"/>
<keyword evidence="3 6" id="KW-1133">Transmembrane helix</keyword>